<proteinExistence type="predicted"/>
<evidence type="ECO:0000313" key="1">
    <source>
        <dbReference type="EMBL" id="KKL14392.1"/>
    </source>
</evidence>
<dbReference type="EMBL" id="LAZR01040477">
    <property type="protein sequence ID" value="KKL14392.1"/>
    <property type="molecule type" value="Genomic_DNA"/>
</dbReference>
<dbReference type="AlphaFoldDB" id="A0A0F9BKP6"/>
<organism evidence="1">
    <name type="scientific">marine sediment metagenome</name>
    <dbReference type="NCBI Taxonomy" id="412755"/>
    <lineage>
        <taxon>unclassified sequences</taxon>
        <taxon>metagenomes</taxon>
        <taxon>ecological metagenomes</taxon>
    </lineage>
</organism>
<sequence>MVSLYKIFLKTGFTEIWSVEFASPVGIEAAASIEYDASVPWNLGLEVIGRDLLGLDQLIQLRHGHETGDFHGSPIVYSNRPETPGAALSSLIFRAHNIVVTLSKPNDNAETMGGNTDTSNGVDFQTITLDQPTKLLDIVVRTRRVGTSNKTARLKLRNTTGSNNTPDPNASFARVLVGPTAWSVAVAGLGTAFGELAFFQVGSNLELAAGVYAVQYYISAGSTGEAEWSRSTQPIYSKGSRWEIALGVAVEEPGLDHWVALLDATVDNQPEVAGETGEVLTMNDILVKFDGSRTPLVTKQSDEDAYYIDTSIKRSTVDEIRVRFLDRWIDIDTFSVLVDVGSRTARGSRFNDELRPAVSFTSDDWLIIPSGAHTIDAVPNLEAEDEDLALKFRDSWQS</sequence>
<name>A0A0F9BKP6_9ZZZZ</name>
<protein>
    <submittedName>
        <fullName evidence="1">Uncharacterized protein</fullName>
    </submittedName>
</protein>
<gene>
    <name evidence="1" type="ORF">LCGC14_2516120</name>
</gene>
<reference evidence="1" key="1">
    <citation type="journal article" date="2015" name="Nature">
        <title>Complex archaea that bridge the gap between prokaryotes and eukaryotes.</title>
        <authorList>
            <person name="Spang A."/>
            <person name="Saw J.H."/>
            <person name="Jorgensen S.L."/>
            <person name="Zaremba-Niedzwiedzka K."/>
            <person name="Martijn J."/>
            <person name="Lind A.E."/>
            <person name="van Eijk R."/>
            <person name="Schleper C."/>
            <person name="Guy L."/>
            <person name="Ettema T.J."/>
        </authorList>
    </citation>
    <scope>NUCLEOTIDE SEQUENCE</scope>
</reference>
<accession>A0A0F9BKP6</accession>
<comment type="caution">
    <text evidence="1">The sequence shown here is derived from an EMBL/GenBank/DDBJ whole genome shotgun (WGS) entry which is preliminary data.</text>
</comment>